<dbReference type="InterPro" id="IPR036144">
    <property type="entry name" value="RibA-like_sf"/>
</dbReference>
<evidence type="ECO:0000313" key="5">
    <source>
        <dbReference type="EMBL" id="RZO74149.1"/>
    </source>
</evidence>
<proteinExistence type="predicted"/>
<dbReference type="InterPro" id="IPR032677">
    <property type="entry name" value="GTP_cyclohydro_II"/>
</dbReference>
<reference evidence="5 6" key="1">
    <citation type="submission" date="2019-02" db="EMBL/GenBank/DDBJ databases">
        <title>Prokaryotic population dynamics and viral predation in marine succession experiment using metagenomics: the confinement effect.</title>
        <authorList>
            <person name="Haro-Moreno J.M."/>
            <person name="Rodriguez-Valera F."/>
            <person name="Lopez-Perez M."/>
        </authorList>
    </citation>
    <scope>NUCLEOTIDE SEQUENCE [LARGE SCALE GENOMIC DNA]</scope>
    <source>
        <strain evidence="5">MED-G158</strain>
    </source>
</reference>
<evidence type="ECO:0000256" key="1">
    <source>
        <dbReference type="ARBA" id="ARBA00005104"/>
    </source>
</evidence>
<dbReference type="PANTHER" id="PTHR21327">
    <property type="entry name" value="GTP CYCLOHYDROLASE II-RELATED"/>
    <property type="match status" value="1"/>
</dbReference>
<accession>A0A520RV64</accession>
<organism evidence="5 6">
    <name type="scientific">OM182 bacterium</name>
    <dbReference type="NCBI Taxonomy" id="2510334"/>
    <lineage>
        <taxon>Bacteria</taxon>
        <taxon>Pseudomonadati</taxon>
        <taxon>Pseudomonadota</taxon>
        <taxon>Gammaproteobacteria</taxon>
        <taxon>OMG group</taxon>
        <taxon>OM182 clade</taxon>
    </lineage>
</organism>
<dbReference type="PANTHER" id="PTHR21327:SF18">
    <property type="entry name" value="3,4-DIHYDROXY-2-BUTANONE 4-PHOSPHATE SYNTHASE"/>
    <property type="match status" value="1"/>
</dbReference>
<comment type="caution">
    <text evidence="5">The sequence shown here is derived from an EMBL/GenBank/DDBJ whole genome shotgun (WGS) entry which is preliminary data.</text>
</comment>
<dbReference type="UniPathway" id="UPA00275"/>
<keyword evidence="3" id="KW-0479">Metal-binding</keyword>
<dbReference type="SUPFAM" id="SSF142695">
    <property type="entry name" value="RibA-like"/>
    <property type="match status" value="1"/>
</dbReference>
<dbReference type="Pfam" id="PF00925">
    <property type="entry name" value="GTP_cyclohydro2"/>
    <property type="match status" value="1"/>
</dbReference>
<evidence type="ECO:0000256" key="3">
    <source>
        <dbReference type="ARBA" id="ARBA00022723"/>
    </source>
</evidence>
<evidence type="ECO:0000313" key="6">
    <source>
        <dbReference type="Proteomes" id="UP000320404"/>
    </source>
</evidence>
<dbReference type="GO" id="GO:0008686">
    <property type="term" value="F:3,4-dihydroxy-2-butanone-4-phosphate synthase activity"/>
    <property type="evidence" value="ECO:0007669"/>
    <property type="project" value="TreeGrafter"/>
</dbReference>
<dbReference type="EMBL" id="SHAH01000109">
    <property type="protein sequence ID" value="RZO74149.1"/>
    <property type="molecule type" value="Genomic_DNA"/>
</dbReference>
<feature type="domain" description="GTP cyclohydrolase II" evidence="4">
    <location>
        <begin position="8"/>
        <end position="106"/>
    </location>
</feature>
<dbReference type="Proteomes" id="UP000320404">
    <property type="component" value="Unassembled WGS sequence"/>
</dbReference>
<name>A0A520RV64_9GAMM</name>
<feature type="non-terminal residue" evidence="5">
    <location>
        <position position="106"/>
    </location>
</feature>
<dbReference type="GO" id="GO:0016787">
    <property type="term" value="F:hydrolase activity"/>
    <property type="evidence" value="ECO:0007669"/>
    <property type="project" value="UniProtKB-KW"/>
</dbReference>
<comment type="pathway">
    <text evidence="1">Cofactor biosynthesis; riboflavin biosynthesis.</text>
</comment>
<evidence type="ECO:0000256" key="2">
    <source>
        <dbReference type="ARBA" id="ARBA00022619"/>
    </source>
</evidence>
<keyword evidence="2" id="KW-0686">Riboflavin biosynthesis</keyword>
<gene>
    <name evidence="5" type="ORF">EVA69_06215</name>
</gene>
<keyword evidence="5" id="KW-0378">Hydrolase</keyword>
<dbReference type="GO" id="GO:0009231">
    <property type="term" value="P:riboflavin biosynthetic process"/>
    <property type="evidence" value="ECO:0007669"/>
    <property type="project" value="UniProtKB-UniPathway"/>
</dbReference>
<dbReference type="AlphaFoldDB" id="A0A520RV64"/>
<dbReference type="GO" id="GO:0005829">
    <property type="term" value="C:cytosol"/>
    <property type="evidence" value="ECO:0007669"/>
    <property type="project" value="TreeGrafter"/>
</dbReference>
<protein>
    <submittedName>
        <fullName evidence="5">GTP cyclohydrolase II</fullName>
    </submittedName>
</protein>
<sequence>MPKLSVTREASASIPTEHGTFQLTYFSNSADQKEHLAFTMGDLASQDAVLVRVHSECFTGDVMGSRRCDCGEQLDQALAMVAQAGVGAVLYLRQEGRGIGLLEKMK</sequence>
<dbReference type="GO" id="GO:0046872">
    <property type="term" value="F:metal ion binding"/>
    <property type="evidence" value="ECO:0007669"/>
    <property type="project" value="UniProtKB-KW"/>
</dbReference>
<dbReference type="Gene3D" id="3.40.50.10990">
    <property type="entry name" value="GTP cyclohydrolase II"/>
    <property type="match status" value="1"/>
</dbReference>
<evidence type="ECO:0000259" key="4">
    <source>
        <dbReference type="Pfam" id="PF00925"/>
    </source>
</evidence>